<dbReference type="InterPro" id="IPR036599">
    <property type="entry name" value="DNA_ligase_N_sf"/>
</dbReference>
<dbReference type="PANTHER" id="PTHR45997">
    <property type="entry name" value="DNA LIGASE 4"/>
    <property type="match status" value="1"/>
</dbReference>
<dbReference type="GO" id="GO:0003677">
    <property type="term" value="F:DNA binding"/>
    <property type="evidence" value="ECO:0007669"/>
    <property type="project" value="InterPro"/>
</dbReference>
<dbReference type="InterPro" id="IPR016059">
    <property type="entry name" value="DNA_ligase_ATP-dep_CS"/>
</dbReference>
<dbReference type="Gene3D" id="1.10.3260.10">
    <property type="entry name" value="DNA ligase, ATP-dependent, N-terminal domain"/>
    <property type="match status" value="1"/>
</dbReference>
<proteinExistence type="inferred from homology"/>
<protein>
    <recommendedName>
        <fullName evidence="6">ATP-dependent DNA ligase family profile domain-containing protein</fullName>
    </recommendedName>
</protein>
<evidence type="ECO:0000256" key="2">
    <source>
        <dbReference type="ARBA" id="ARBA00022598"/>
    </source>
</evidence>
<dbReference type="EMBL" id="JASBNA010000059">
    <property type="protein sequence ID" value="KAK7679443.1"/>
    <property type="molecule type" value="Genomic_DNA"/>
</dbReference>
<comment type="caution">
    <text evidence="7">The sequence shown here is derived from an EMBL/GenBank/DDBJ whole genome shotgun (WGS) entry which is preliminary data.</text>
</comment>
<dbReference type="PROSITE" id="PS00697">
    <property type="entry name" value="DNA_LIGASE_A1"/>
    <property type="match status" value="1"/>
</dbReference>
<dbReference type="Pfam" id="PF04675">
    <property type="entry name" value="DNA_ligase_A_N"/>
    <property type="match status" value="1"/>
</dbReference>
<sequence length="1056" mass="118477">MSVHTEVPFDLFVNLLQQIATVPRKPLKSSTHSADNNKISKIVDVWTKNLHDLYSPLPMGTASAFFRLFFPEEDSGRRYGLQEIKLGEIIAETLGVSTEPQGRGWPLLDWRAESAIGCLGAEVKNIMEETSDITVSNLSLIDVDNLLTELSCSCGFTALSIRSSVHQPRPRRVILQELYCDLSPQAGAVVTQIILRDLRPLLYPLEETHYSASLLQYNTKSITMVTPWDFLKSWDRSGRLLQAYKLHGSLEAATEYLDNPELELVPQIGLPITIPKCLKGQGCVQSLNLLRNSRKVWAETKYDGERAQIHVEVVNDHTLDSRITIFSKSKRESTLDRIAIHSIIHDALGLPQRSNANPSACNAKIKRNIILEAEMVAFSKVQNRIDEFWRIRSLVGSTAYGARHRKVAHCDSQEEVPLSQCSMISDASDGDTRHLALVFFDILMVDSTPLIQSTYAERRKILESTIITRYGYSMLAERKAISMDGSPNSTSVGLLEDVFAKLIASHEEGAVLKGEEGRYRDRRFPWVKLKKDYIPGHGDTVDLALIGASWDKERARELGVSPTVYTTFYLGALRQSDDNVSPGDSTTGNYQVIPHFEVFFTCAYLPSREKLEELNFMIKSSDLVQYGSHTDAELPYTFKLFKGLRAPQVLLSQPLLVEVYGAGFTKAHQCMFYEIRFPRISKVYRLSERSALESGNGGGTTLQELQTLARESVGNDPPGKEEIDFCKTIWGKSGFLSPGIRSDSKRKQREEEWIDKLRVLDEKALGRKVKRIRPEAQRSSAGGDENHELVLQRHPARLGITTGLRAMGSVTNLDARTPTPPPVIHSSHLKQNITPPALLNAISVPNDHQLPINVMESGLLSPANSQLGLRREDTILDLATFDSVMPASEMIEKTQLDLSTLDQVFNAHNPSSRQTPLVQFLQDAVVWLARPSDSPRPRWRLPSHHVISRGQRVHTLESFLAACGWTSEEYPTDSCEWATKGVIFVDDQDGSKQWTQFPLGQLLERRQAQVKSVIQPQKESKIIRKPVYVFSMEILSRELLDADLSDIDTLALCRLG</sequence>
<dbReference type="Pfam" id="PF01068">
    <property type="entry name" value="DNA_ligase_A_M"/>
    <property type="match status" value="1"/>
</dbReference>
<evidence type="ECO:0000256" key="3">
    <source>
        <dbReference type="ARBA" id="ARBA00022741"/>
    </source>
</evidence>
<dbReference type="PANTHER" id="PTHR45997:SF2">
    <property type="entry name" value="ATP DEPENDENT DNA LIGASE DOMAIN PROTEIN (AFU_ORTHOLOGUE AFUA_5G02430)"/>
    <property type="match status" value="1"/>
</dbReference>
<dbReference type="GO" id="GO:0032807">
    <property type="term" value="C:DNA ligase IV complex"/>
    <property type="evidence" value="ECO:0007669"/>
    <property type="project" value="TreeGrafter"/>
</dbReference>
<dbReference type="Gene3D" id="2.40.50.140">
    <property type="entry name" value="Nucleic acid-binding proteins"/>
    <property type="match status" value="1"/>
</dbReference>
<dbReference type="AlphaFoldDB" id="A0AAW0FPM1"/>
<comment type="similarity">
    <text evidence="1">Belongs to the ATP-dependent DNA ligase family.</text>
</comment>
<dbReference type="GO" id="GO:0003910">
    <property type="term" value="F:DNA ligase (ATP) activity"/>
    <property type="evidence" value="ECO:0007669"/>
    <property type="project" value="InterPro"/>
</dbReference>
<keyword evidence="8" id="KW-1185">Reference proteome</keyword>
<evidence type="ECO:0000256" key="1">
    <source>
        <dbReference type="ARBA" id="ARBA00007572"/>
    </source>
</evidence>
<accession>A0AAW0FPM1</accession>
<name>A0AAW0FPM1_9APHY</name>
<evidence type="ECO:0000256" key="4">
    <source>
        <dbReference type="ARBA" id="ARBA00022840"/>
    </source>
</evidence>
<evidence type="ECO:0000313" key="7">
    <source>
        <dbReference type="EMBL" id="KAK7679443.1"/>
    </source>
</evidence>
<dbReference type="InterPro" id="IPR012340">
    <property type="entry name" value="NA-bd_OB-fold"/>
</dbReference>
<dbReference type="PROSITE" id="PS50160">
    <property type="entry name" value="DNA_LIGASE_A3"/>
    <property type="match status" value="1"/>
</dbReference>
<organism evidence="7 8">
    <name type="scientific">Cerrena zonata</name>
    <dbReference type="NCBI Taxonomy" id="2478898"/>
    <lineage>
        <taxon>Eukaryota</taxon>
        <taxon>Fungi</taxon>
        <taxon>Dikarya</taxon>
        <taxon>Basidiomycota</taxon>
        <taxon>Agaricomycotina</taxon>
        <taxon>Agaricomycetes</taxon>
        <taxon>Polyporales</taxon>
        <taxon>Cerrenaceae</taxon>
        <taxon>Cerrena</taxon>
    </lineage>
</organism>
<keyword evidence="3" id="KW-0547">Nucleotide-binding</keyword>
<dbReference type="InterPro" id="IPR012310">
    <property type="entry name" value="DNA_ligase_ATP-dep_cent"/>
</dbReference>
<evidence type="ECO:0000313" key="8">
    <source>
        <dbReference type="Proteomes" id="UP001385951"/>
    </source>
</evidence>
<dbReference type="Proteomes" id="UP001385951">
    <property type="component" value="Unassembled WGS sequence"/>
</dbReference>
<dbReference type="GO" id="GO:0006297">
    <property type="term" value="P:nucleotide-excision repair, DNA gap filling"/>
    <property type="evidence" value="ECO:0007669"/>
    <property type="project" value="TreeGrafter"/>
</dbReference>
<dbReference type="GO" id="GO:0006310">
    <property type="term" value="P:DNA recombination"/>
    <property type="evidence" value="ECO:0007669"/>
    <property type="project" value="InterPro"/>
</dbReference>
<feature type="domain" description="ATP-dependent DNA ligase family profile" evidence="6">
    <location>
        <begin position="428"/>
        <end position="574"/>
    </location>
</feature>
<evidence type="ECO:0000256" key="5">
    <source>
        <dbReference type="ARBA" id="ARBA00023242"/>
    </source>
</evidence>
<dbReference type="SUPFAM" id="SSF56091">
    <property type="entry name" value="DNA ligase/mRNA capping enzyme, catalytic domain"/>
    <property type="match status" value="1"/>
</dbReference>
<dbReference type="Gene3D" id="3.30.470.30">
    <property type="entry name" value="DNA ligase/mRNA capping enzyme"/>
    <property type="match status" value="1"/>
</dbReference>
<dbReference type="GO" id="GO:0005524">
    <property type="term" value="F:ATP binding"/>
    <property type="evidence" value="ECO:0007669"/>
    <property type="project" value="UniProtKB-KW"/>
</dbReference>
<evidence type="ECO:0000259" key="6">
    <source>
        <dbReference type="PROSITE" id="PS50160"/>
    </source>
</evidence>
<gene>
    <name evidence="7" type="ORF">QCA50_017497</name>
</gene>
<dbReference type="GO" id="GO:0006303">
    <property type="term" value="P:double-strand break repair via nonhomologous end joining"/>
    <property type="evidence" value="ECO:0007669"/>
    <property type="project" value="TreeGrafter"/>
</dbReference>
<keyword evidence="5" id="KW-0539">Nucleus</keyword>
<keyword evidence="4" id="KW-0067">ATP-binding</keyword>
<dbReference type="InterPro" id="IPR012308">
    <property type="entry name" value="DNA_ligase_ATP-dep_N"/>
</dbReference>
<keyword evidence="2" id="KW-0436">Ligase</keyword>
<reference evidence="7 8" key="1">
    <citation type="submission" date="2022-09" db="EMBL/GenBank/DDBJ databases">
        <authorList>
            <person name="Palmer J.M."/>
        </authorList>
    </citation>
    <scope>NUCLEOTIDE SEQUENCE [LARGE SCALE GENOMIC DNA]</scope>
    <source>
        <strain evidence="7 8">DSM 7382</strain>
    </source>
</reference>
<dbReference type="InterPro" id="IPR029710">
    <property type="entry name" value="LIG4"/>
</dbReference>